<protein>
    <submittedName>
        <fullName evidence="4">E-phenylitaconyl-CoA hydratase</fullName>
    </submittedName>
</protein>
<keyword evidence="2" id="KW-0456">Lyase</keyword>
<dbReference type="InterPro" id="IPR029045">
    <property type="entry name" value="ClpP/crotonase-like_dom_sf"/>
</dbReference>
<dbReference type="Proteomes" id="UP000223071">
    <property type="component" value="Unassembled WGS sequence"/>
</dbReference>
<evidence type="ECO:0000256" key="3">
    <source>
        <dbReference type="RuleBase" id="RU003707"/>
    </source>
</evidence>
<name>A0A2A9HEQ2_TEPT2</name>
<evidence type="ECO:0000256" key="1">
    <source>
        <dbReference type="ARBA" id="ARBA00005254"/>
    </source>
</evidence>
<dbReference type="InterPro" id="IPR001753">
    <property type="entry name" value="Enoyl-CoA_hydra/iso"/>
</dbReference>
<proteinExistence type="inferred from homology"/>
<dbReference type="SUPFAM" id="SSF52096">
    <property type="entry name" value="ClpP/crotonase"/>
    <property type="match status" value="1"/>
</dbReference>
<dbReference type="EMBL" id="PDJQ01000001">
    <property type="protein sequence ID" value="PFG74484.1"/>
    <property type="molecule type" value="Genomic_DNA"/>
</dbReference>
<reference evidence="4 5" key="1">
    <citation type="submission" date="2017-09" db="EMBL/GenBank/DDBJ databases">
        <title>Sequencing the genomes of two abundant thermophiles in Great Basin hot springs: Thermocrinis jamiesonii and novel Chloroflexi Thermoflexus hugenholtzii.</title>
        <authorList>
            <person name="Hedlund B."/>
        </authorList>
    </citation>
    <scope>NUCLEOTIDE SEQUENCE [LARGE SCALE GENOMIC DNA]</scope>
    <source>
        <strain evidence="4 5">G233</strain>
    </source>
</reference>
<accession>A0A2A9HEQ2</accession>
<dbReference type="CDD" id="cd06558">
    <property type="entry name" value="crotonase-like"/>
    <property type="match status" value="1"/>
</dbReference>
<dbReference type="GO" id="GO:0016836">
    <property type="term" value="F:hydro-lyase activity"/>
    <property type="evidence" value="ECO:0007669"/>
    <property type="project" value="UniProtKB-ARBA"/>
</dbReference>
<comment type="similarity">
    <text evidence="1 3">Belongs to the enoyl-CoA hydratase/isomerase family.</text>
</comment>
<dbReference type="PANTHER" id="PTHR11941">
    <property type="entry name" value="ENOYL-COA HYDRATASE-RELATED"/>
    <property type="match status" value="1"/>
</dbReference>
<dbReference type="AlphaFoldDB" id="A0A2A9HEQ2"/>
<dbReference type="RefSeq" id="WP_165772601.1">
    <property type="nucleotide sequence ID" value="NZ_PDJQ01000001.1"/>
</dbReference>
<evidence type="ECO:0000313" key="4">
    <source>
        <dbReference type="EMBL" id="PFG74484.1"/>
    </source>
</evidence>
<keyword evidence="5" id="KW-1185">Reference proteome</keyword>
<evidence type="ECO:0000256" key="2">
    <source>
        <dbReference type="ARBA" id="ARBA00023239"/>
    </source>
</evidence>
<evidence type="ECO:0000313" key="5">
    <source>
        <dbReference type="Proteomes" id="UP000223071"/>
    </source>
</evidence>
<sequence>MSEPGFSNIRYEKRDAIALITINREQALNAIDAQTSSEMYRAWCDFRDDDALRVAILTGAGEKAFSTGMDLVATARGENQFEGGKPVPFGGFTRRMTIDKPIIAAIHGYCLAGGLELALACDIRICTPDARFGLPEVRWAIMPGAGGTQRLPRAIPAAWANYMILTGEQIDAETALRIGLVSHIVPKDELMDRALQIAGVICERGPLAVRAAKEAIRRGLDMPLDHGLAFEELLLTRLMATEDAKEGPRAFAEKRKPNYRGR</sequence>
<dbReference type="Gene3D" id="1.10.12.10">
    <property type="entry name" value="Lyase 2-enoyl-coa Hydratase, Chain A, domain 2"/>
    <property type="match status" value="1"/>
</dbReference>
<dbReference type="FunFam" id="3.90.226.10:FF:000009">
    <property type="entry name" value="Carnitinyl-CoA dehydratase"/>
    <property type="match status" value="1"/>
</dbReference>
<comment type="caution">
    <text evidence="4">The sequence shown here is derived from an EMBL/GenBank/DDBJ whole genome shotgun (WGS) entry which is preliminary data.</text>
</comment>
<organism evidence="4 5">
    <name type="scientific">Tepidiforma thermophila (strain KCTC 52669 / CGMCC 1.13589 / G233)</name>
    <dbReference type="NCBI Taxonomy" id="2761530"/>
    <lineage>
        <taxon>Bacteria</taxon>
        <taxon>Bacillati</taxon>
        <taxon>Chloroflexota</taxon>
        <taxon>Tepidiformia</taxon>
        <taxon>Tepidiformales</taxon>
        <taxon>Tepidiformaceae</taxon>
        <taxon>Tepidiforma</taxon>
    </lineage>
</organism>
<dbReference type="InterPro" id="IPR014748">
    <property type="entry name" value="Enoyl-CoA_hydra_C"/>
</dbReference>
<dbReference type="GO" id="GO:0006635">
    <property type="term" value="P:fatty acid beta-oxidation"/>
    <property type="evidence" value="ECO:0007669"/>
    <property type="project" value="TreeGrafter"/>
</dbReference>
<dbReference type="FunFam" id="1.10.12.10:FF:000001">
    <property type="entry name" value="Probable enoyl-CoA hydratase, mitochondrial"/>
    <property type="match status" value="1"/>
</dbReference>
<dbReference type="InterPro" id="IPR018376">
    <property type="entry name" value="Enoyl-CoA_hyd/isom_CS"/>
</dbReference>
<dbReference type="Gene3D" id="3.90.226.10">
    <property type="entry name" value="2-enoyl-CoA Hydratase, Chain A, domain 1"/>
    <property type="match status" value="1"/>
</dbReference>
<dbReference type="Pfam" id="PF00378">
    <property type="entry name" value="ECH_1"/>
    <property type="match status" value="1"/>
</dbReference>
<gene>
    <name evidence="4" type="ORF">A9A59_1717</name>
</gene>
<dbReference type="PANTHER" id="PTHR11941:SF54">
    <property type="entry name" value="ENOYL-COA HYDRATASE, MITOCHONDRIAL"/>
    <property type="match status" value="1"/>
</dbReference>
<dbReference type="PROSITE" id="PS00166">
    <property type="entry name" value="ENOYL_COA_HYDRATASE"/>
    <property type="match status" value="1"/>
</dbReference>